<evidence type="ECO:0000259" key="1">
    <source>
        <dbReference type="PROSITE" id="PS51833"/>
    </source>
</evidence>
<dbReference type="Proteomes" id="UP000198607">
    <property type="component" value="Unassembled WGS sequence"/>
</dbReference>
<evidence type="ECO:0000313" key="3">
    <source>
        <dbReference type="Proteomes" id="UP000198607"/>
    </source>
</evidence>
<dbReference type="STRING" id="83767.SAMN05660652_03221"/>
<keyword evidence="3" id="KW-1185">Reference proteome</keyword>
<dbReference type="InterPro" id="IPR013976">
    <property type="entry name" value="HDOD"/>
</dbReference>
<dbReference type="Gene3D" id="1.10.3210.10">
    <property type="entry name" value="Hypothetical protein af1432"/>
    <property type="match status" value="1"/>
</dbReference>
<dbReference type="RefSeq" id="WP_091939009.1">
    <property type="nucleotide sequence ID" value="NZ_FNCY01000016.1"/>
</dbReference>
<dbReference type="EMBL" id="FNCY01000016">
    <property type="protein sequence ID" value="SDI31213.1"/>
    <property type="molecule type" value="Genomic_DNA"/>
</dbReference>
<dbReference type="PANTHER" id="PTHR33525">
    <property type="match status" value="1"/>
</dbReference>
<dbReference type="AlphaFoldDB" id="A0A1G8JJH2"/>
<dbReference type="PROSITE" id="PS51833">
    <property type="entry name" value="HDOD"/>
    <property type="match status" value="1"/>
</dbReference>
<reference evidence="2 3" key="1">
    <citation type="submission" date="2016-10" db="EMBL/GenBank/DDBJ databases">
        <authorList>
            <person name="de Groot N.N."/>
        </authorList>
    </citation>
    <scope>NUCLEOTIDE SEQUENCE [LARGE SCALE GENOMIC DNA]</scope>
    <source>
        <strain evidence="2 3">DSM 5885</strain>
    </source>
</reference>
<feature type="domain" description="HDOD" evidence="1">
    <location>
        <begin position="8"/>
        <end position="201"/>
    </location>
</feature>
<gene>
    <name evidence="2" type="ORF">SAMN05660652_03221</name>
</gene>
<sequence length="282" mass="31331">MINKSIRIPPQPGVLLELRRLGSMATFSAADLIAIISSDPGSIALLFRQAAHIGKNTAPRAESIEQAVESIGTRQTLRLINATAASIAVTDATKHVLDLYWSRAYEIGRFAAIIAEERISVCNIFPDQAYLSGLFHGCGVPVLAQRFKDYVIAILHDDAWPDLAREDLRYKVDHGNLAYFLAKHWRLPDFVCAAALYQNELPNEDSGMIRSLVAIVLLATHFHDLSHHLNEPGWPAIRRAALDELGIPASSEREYFDEVNERSHDIHDSLHAFTTNRSGLGF</sequence>
<accession>A0A1G8JJH2</accession>
<proteinExistence type="predicted"/>
<dbReference type="InterPro" id="IPR052340">
    <property type="entry name" value="RNase_Y/CdgJ"/>
</dbReference>
<name>A0A1G8JJH2_9RHOO</name>
<dbReference type="Pfam" id="PF08668">
    <property type="entry name" value="HDOD"/>
    <property type="match status" value="1"/>
</dbReference>
<dbReference type="PANTHER" id="PTHR33525:SF6">
    <property type="entry name" value="HDOD DOMAIN-CONTAINING PROTEIN"/>
    <property type="match status" value="1"/>
</dbReference>
<dbReference type="OrthoDB" id="9784953at2"/>
<evidence type="ECO:0000313" key="2">
    <source>
        <dbReference type="EMBL" id="SDI31213.1"/>
    </source>
</evidence>
<dbReference type="SUPFAM" id="SSF109604">
    <property type="entry name" value="HD-domain/PDEase-like"/>
    <property type="match status" value="1"/>
</dbReference>
<protein>
    <submittedName>
        <fullName evidence="2">HD-like signal output (HDOD) domain, no enzymatic activity</fullName>
    </submittedName>
</protein>
<organism evidence="2 3">
    <name type="scientific">Propionivibrio dicarboxylicus</name>
    <dbReference type="NCBI Taxonomy" id="83767"/>
    <lineage>
        <taxon>Bacteria</taxon>
        <taxon>Pseudomonadati</taxon>
        <taxon>Pseudomonadota</taxon>
        <taxon>Betaproteobacteria</taxon>
        <taxon>Rhodocyclales</taxon>
        <taxon>Rhodocyclaceae</taxon>
        <taxon>Propionivibrio</taxon>
    </lineage>
</organism>